<dbReference type="Pfam" id="PF09258">
    <property type="entry name" value="Glyco_transf_64"/>
    <property type="match status" value="1"/>
</dbReference>
<dbReference type="Pfam" id="PF03016">
    <property type="entry name" value="Exostosin_GT47"/>
    <property type="match status" value="1"/>
</dbReference>
<evidence type="ECO:0000313" key="24">
    <source>
        <dbReference type="Proteomes" id="UP001487740"/>
    </source>
</evidence>
<comment type="catalytic activity">
    <reaction evidence="18">
        <text>3-O-(beta-D-GlcA-(1-&gt;3)-beta-D-Gal-(1-&gt;3)-beta-D-Gal-(1-&gt;4)-beta-D-Xyl)-L-seryl-[protein] + UDP-N-acetyl-alpha-D-glucosamine = 3-O-(alpha-D-GlcNAc-(1-&gt;4)-beta-D-GlcA-(1-&gt;3)-beta-D-Gal-(1-&gt;3)-beta-D-Gal-(1-&gt;4)-beta-D-Xyl)-L-seryl-[protein] + UDP + H(+)</text>
        <dbReference type="Rhea" id="RHEA:16221"/>
        <dbReference type="Rhea" id="RHEA-COMP:12573"/>
        <dbReference type="Rhea" id="RHEA-COMP:12574"/>
        <dbReference type="ChEBI" id="CHEBI:15378"/>
        <dbReference type="ChEBI" id="CHEBI:57705"/>
        <dbReference type="ChEBI" id="CHEBI:58223"/>
        <dbReference type="ChEBI" id="CHEBI:132093"/>
        <dbReference type="ChEBI" id="CHEBI:132104"/>
        <dbReference type="EC" id="2.4.1.223"/>
    </reaction>
</comment>
<dbReference type="EMBL" id="JARAKH010000022">
    <property type="protein sequence ID" value="KAK8392644.1"/>
    <property type="molecule type" value="Genomic_DNA"/>
</dbReference>
<keyword evidence="6" id="KW-0328">Glycosyltransferase</keyword>
<evidence type="ECO:0000256" key="3">
    <source>
        <dbReference type="ARBA" id="ARBA00004648"/>
    </source>
</evidence>
<keyword evidence="9" id="KW-0479">Metal-binding</keyword>
<evidence type="ECO:0000256" key="18">
    <source>
        <dbReference type="ARBA" id="ARBA00050948"/>
    </source>
</evidence>
<dbReference type="InterPro" id="IPR004263">
    <property type="entry name" value="Exostosin"/>
</dbReference>
<comment type="caution">
    <text evidence="23">The sequence shown here is derived from an EMBL/GenBank/DDBJ whole genome shotgun (WGS) entry which is preliminary data.</text>
</comment>
<evidence type="ECO:0000256" key="1">
    <source>
        <dbReference type="ARBA" id="ARBA00001936"/>
    </source>
</evidence>
<keyword evidence="10" id="KW-0256">Endoplasmic reticulum</keyword>
<accession>A0AAW0U010</accession>
<dbReference type="AlphaFoldDB" id="A0AAW0U010"/>
<keyword evidence="13" id="KW-0333">Golgi apparatus</keyword>
<dbReference type="GO" id="GO:0015012">
    <property type="term" value="P:heparan sulfate proteoglycan biosynthetic process"/>
    <property type="evidence" value="ECO:0007669"/>
    <property type="project" value="UniProtKB-ARBA"/>
</dbReference>
<evidence type="ECO:0000256" key="14">
    <source>
        <dbReference type="ARBA" id="ARBA00023136"/>
    </source>
</evidence>
<dbReference type="EMBL" id="JARAKH010000022">
    <property type="protein sequence ID" value="KAK8392645.1"/>
    <property type="molecule type" value="Genomic_DNA"/>
</dbReference>
<evidence type="ECO:0000256" key="12">
    <source>
        <dbReference type="ARBA" id="ARBA00022989"/>
    </source>
</evidence>
<gene>
    <name evidence="23" type="ORF">O3P69_014818</name>
</gene>
<evidence type="ECO:0000256" key="19">
    <source>
        <dbReference type="ARBA" id="ARBA00066812"/>
    </source>
</evidence>
<dbReference type="PANTHER" id="PTHR48261:SF4">
    <property type="entry name" value="EXOSTOSIN LIKE GLYCOSYLTRANSFERASE 3"/>
    <property type="match status" value="1"/>
</dbReference>
<dbReference type="InterPro" id="IPR015338">
    <property type="entry name" value="GT64_dom"/>
</dbReference>
<reference evidence="23 24" key="1">
    <citation type="submission" date="2023-03" db="EMBL/GenBank/DDBJ databases">
        <title>High-quality genome of Scylla paramamosain provides insights in environmental adaptation.</title>
        <authorList>
            <person name="Zhang L."/>
        </authorList>
    </citation>
    <scope>NUCLEOTIDE SEQUENCE [LARGE SCALE GENOMIC DNA]</scope>
    <source>
        <strain evidence="23">LZ_2023a</strain>
        <tissue evidence="23">Muscle</tissue>
    </source>
</reference>
<organism evidence="23 24">
    <name type="scientific">Scylla paramamosain</name>
    <name type="common">Mud crab</name>
    <dbReference type="NCBI Taxonomy" id="85552"/>
    <lineage>
        <taxon>Eukaryota</taxon>
        <taxon>Metazoa</taxon>
        <taxon>Ecdysozoa</taxon>
        <taxon>Arthropoda</taxon>
        <taxon>Crustacea</taxon>
        <taxon>Multicrustacea</taxon>
        <taxon>Malacostraca</taxon>
        <taxon>Eumalacostraca</taxon>
        <taxon>Eucarida</taxon>
        <taxon>Decapoda</taxon>
        <taxon>Pleocyemata</taxon>
        <taxon>Brachyura</taxon>
        <taxon>Eubrachyura</taxon>
        <taxon>Portunoidea</taxon>
        <taxon>Portunidae</taxon>
        <taxon>Portuninae</taxon>
        <taxon>Scylla</taxon>
    </lineage>
</organism>
<keyword evidence="11" id="KW-0735">Signal-anchor</keyword>
<dbReference type="InterPro" id="IPR040911">
    <property type="entry name" value="Exostosin_GT47"/>
</dbReference>
<dbReference type="EC" id="2.4.1.223" evidence="19"/>
<evidence type="ECO:0000256" key="16">
    <source>
        <dbReference type="ARBA" id="ARBA00023180"/>
    </source>
</evidence>
<evidence type="ECO:0000256" key="9">
    <source>
        <dbReference type="ARBA" id="ARBA00022723"/>
    </source>
</evidence>
<dbReference type="SUPFAM" id="SSF53448">
    <property type="entry name" value="Nucleotide-diphospho-sugar transferases"/>
    <property type="match status" value="1"/>
</dbReference>
<keyword evidence="20" id="KW-0175">Coiled coil</keyword>
<evidence type="ECO:0000256" key="7">
    <source>
        <dbReference type="ARBA" id="ARBA00022679"/>
    </source>
</evidence>
<evidence type="ECO:0000256" key="10">
    <source>
        <dbReference type="ARBA" id="ARBA00022824"/>
    </source>
</evidence>
<comment type="subcellular location">
    <subcellularLocation>
        <location evidence="3">Endoplasmic reticulum membrane</location>
        <topology evidence="3">Single-pass type II membrane protein</topology>
    </subcellularLocation>
    <subcellularLocation>
        <location evidence="2">Golgi apparatus</location>
    </subcellularLocation>
</comment>
<sequence>MRGGSYSLLAPSLGGSSMVGGGGQLGLAGGWLLRASRVIPAVLCILVIASLCAHYYLSKAVGDSVLGHERHLLLDPHDPLSDLSGLKCDSAKARVQELLSIKASVLNELRDLEQHRQQLQENIASASARIENLRQEEGRVKTELERLKTSVEQALLAQQEVFEKNMPQISAPRRITASSQDSVVLPPPPPQAVSQCQMHSCFDYSRCSLLSNFPVYNYDMEQFKIASNDLEAFVKITVKQALGYNAHVTQNPNEACVFVALLGEGVGGAPDRVNLEESLHSLPHWGGDGRNHILLNLGRTFYSKNMFEGVNTGRAIIVQSHFDAGAFRPGFDLVTPPLLGLPGGDLWKNLPPIVPAKRKYLLSFQGELPRLRSYLEKTQQPPPSNPHLREEMAVVEELRRLEHTHTDDRFLLHFTCRGGGGYGDLEEWRMCDTESMRTQVLRESTFSLVLAPPSPQEVTTVTLQARIYEALKYGAVPIVLGNHVELPLSETIDWRKLALVLPKARVTEIHFLLRSLSDADLLFMRRQGRMIWERFFGSTQVLVDSILATLRERLNIPPVPAPEHPSSSIFNDSFVPLKTDANILDPDTDENLGPIEPPFPSVVFSRNYTVALLSGYEQWNNWGDPFYLYPSLPSNPLLPTEAKFSGSKLGFRPINGGSGGSGKEFSESLGGNSPREQFTIVMLTYEREQVLLNSLARLYGLPYLNKVIVVWNSPKPPPEDLRWPDIKVPIHVIRAERNSLNNRFLPYSEIETEAVLSVDDDAHLRHDEIVFGFRVWREERDRIVGFPGRYHAWDLNYGGWLYNSNYSCELSMVLTGAAFFHKYYASMYSHMMPQAIRDKVDEYVNCEDIAMNFLVSHITRKPPVKVTSRWTFRCPGCPVSLSEDDSHFTERHKCINFFTQVYGYNPLLNTQYRVDSVLFKTRLPHDKQKCFKFI</sequence>
<proteinExistence type="inferred from homology"/>
<evidence type="ECO:0000256" key="8">
    <source>
        <dbReference type="ARBA" id="ARBA00022692"/>
    </source>
</evidence>
<dbReference type="GO" id="GO:0005789">
    <property type="term" value="C:endoplasmic reticulum membrane"/>
    <property type="evidence" value="ECO:0007669"/>
    <property type="project" value="UniProtKB-SubCell"/>
</dbReference>
<dbReference type="Gene3D" id="3.90.550.10">
    <property type="entry name" value="Spore Coat Polysaccharide Biosynthesis Protein SpsA, Chain A"/>
    <property type="match status" value="1"/>
</dbReference>
<comment type="cofactor">
    <cofactor evidence="1">
        <name>Mn(2+)</name>
        <dbReference type="ChEBI" id="CHEBI:29035"/>
    </cofactor>
</comment>
<evidence type="ECO:0000256" key="17">
    <source>
        <dbReference type="ARBA" id="ARBA00023211"/>
    </source>
</evidence>
<dbReference type="PANTHER" id="PTHR48261">
    <property type="entry name" value="ACETYLGLUCOSAMINYLTRANSFERASE"/>
    <property type="match status" value="1"/>
</dbReference>
<keyword evidence="14" id="KW-0472">Membrane</keyword>
<keyword evidence="17" id="KW-0464">Manganese</keyword>
<evidence type="ECO:0000256" key="4">
    <source>
        <dbReference type="ARBA" id="ARBA00005093"/>
    </source>
</evidence>
<keyword evidence="24" id="KW-1185">Reference proteome</keyword>
<dbReference type="GO" id="GO:0005794">
    <property type="term" value="C:Golgi apparatus"/>
    <property type="evidence" value="ECO:0007669"/>
    <property type="project" value="UniProtKB-SubCell"/>
</dbReference>
<keyword evidence="16" id="KW-0325">Glycoprotein</keyword>
<protein>
    <recommendedName>
        <fullName evidence="19">glucuronosyl-galactosyl-proteoglycan 4-alpha-N-acetylglucosaminyltransferase</fullName>
        <ecNumber evidence="19">2.4.1.223</ecNumber>
    </recommendedName>
</protein>
<keyword evidence="12" id="KW-1133">Transmembrane helix</keyword>
<dbReference type="FunFam" id="3.90.550.10:FF:000033">
    <property type="entry name" value="Exostosin-like glycosyltransferase 3"/>
    <property type="match status" value="1"/>
</dbReference>
<keyword evidence="7" id="KW-0808">Transferase</keyword>
<keyword evidence="15" id="KW-1015">Disulfide bond</keyword>
<dbReference type="InterPro" id="IPR029044">
    <property type="entry name" value="Nucleotide-diphossugar_trans"/>
</dbReference>
<evidence type="ECO:0000256" key="20">
    <source>
        <dbReference type="SAM" id="Coils"/>
    </source>
</evidence>
<feature type="domain" description="Glycosyl transferase 64" evidence="22">
    <location>
        <begin position="678"/>
        <end position="919"/>
    </location>
</feature>
<evidence type="ECO:0000256" key="15">
    <source>
        <dbReference type="ARBA" id="ARBA00023157"/>
    </source>
</evidence>
<evidence type="ECO:0000256" key="5">
    <source>
        <dbReference type="ARBA" id="ARBA00010271"/>
    </source>
</evidence>
<evidence type="ECO:0000256" key="11">
    <source>
        <dbReference type="ARBA" id="ARBA00022968"/>
    </source>
</evidence>
<keyword evidence="8" id="KW-0812">Transmembrane</keyword>
<evidence type="ECO:0000313" key="23">
    <source>
        <dbReference type="EMBL" id="KAK8392643.1"/>
    </source>
</evidence>
<dbReference type="GO" id="GO:0001888">
    <property type="term" value="F:glucuronyl-galactosyl-proteoglycan 4-alpha-N-acetylglucosaminyltransferase activity"/>
    <property type="evidence" value="ECO:0007669"/>
    <property type="project" value="UniProtKB-EC"/>
</dbReference>
<name>A0AAW0U010_SCYPA</name>
<dbReference type="EMBL" id="JARAKH010000022">
    <property type="protein sequence ID" value="KAK8392643.1"/>
    <property type="molecule type" value="Genomic_DNA"/>
</dbReference>
<comment type="pathway">
    <text evidence="4">Glycan metabolism; heparan sulfate biosynthesis.</text>
</comment>
<evidence type="ECO:0000259" key="21">
    <source>
        <dbReference type="Pfam" id="PF03016"/>
    </source>
</evidence>
<feature type="coiled-coil region" evidence="20">
    <location>
        <begin position="95"/>
        <end position="150"/>
    </location>
</feature>
<evidence type="ECO:0000259" key="22">
    <source>
        <dbReference type="Pfam" id="PF09258"/>
    </source>
</evidence>
<evidence type="ECO:0000256" key="2">
    <source>
        <dbReference type="ARBA" id="ARBA00004555"/>
    </source>
</evidence>
<dbReference type="GO" id="GO:0046872">
    <property type="term" value="F:metal ion binding"/>
    <property type="evidence" value="ECO:0007669"/>
    <property type="project" value="UniProtKB-KW"/>
</dbReference>
<evidence type="ECO:0000256" key="13">
    <source>
        <dbReference type="ARBA" id="ARBA00023034"/>
    </source>
</evidence>
<feature type="domain" description="Exostosin GT47" evidence="21">
    <location>
        <begin position="214"/>
        <end position="516"/>
    </location>
</feature>
<dbReference type="Proteomes" id="UP001487740">
    <property type="component" value="Unassembled WGS sequence"/>
</dbReference>
<comment type="similarity">
    <text evidence="5">Belongs to the glycosyltransferase 47 family.</text>
</comment>
<evidence type="ECO:0000256" key="6">
    <source>
        <dbReference type="ARBA" id="ARBA00022676"/>
    </source>
</evidence>